<comment type="caution">
    <text evidence="1">The sequence shown here is derived from an EMBL/GenBank/DDBJ whole genome shotgun (WGS) entry which is preliminary data.</text>
</comment>
<protein>
    <submittedName>
        <fullName evidence="1">Uncharacterized protein</fullName>
    </submittedName>
</protein>
<gene>
    <name evidence="1" type="ORF">N8T08_007161</name>
</gene>
<reference evidence="1 2" key="1">
    <citation type="journal article" date="2023" name="ACS Omega">
        <title>Identification of the Neoaspergillic Acid Biosynthesis Gene Cluster by Establishing an In Vitro CRISPR-Ribonucleoprotein Genetic System in Aspergillus melleus.</title>
        <authorList>
            <person name="Yuan B."/>
            <person name="Grau M.F."/>
            <person name="Murata R.M."/>
            <person name="Torok T."/>
            <person name="Venkateswaran K."/>
            <person name="Stajich J.E."/>
            <person name="Wang C.C.C."/>
        </authorList>
    </citation>
    <scope>NUCLEOTIDE SEQUENCE [LARGE SCALE GENOMIC DNA]</scope>
    <source>
        <strain evidence="1 2">IMV 1140</strain>
    </source>
</reference>
<sequence length="98" mass="11044">MDLYKLERHDYATDSSDTLTKDGQQGSSKPHVNALAHAANGYRRTMHIDWNGKIEPKPKPEERPKGPYVYDGLGNSILPRKLLTRKVKEEDDAIPSGQ</sequence>
<dbReference type="Proteomes" id="UP001177260">
    <property type="component" value="Unassembled WGS sequence"/>
</dbReference>
<evidence type="ECO:0000313" key="2">
    <source>
        <dbReference type="Proteomes" id="UP001177260"/>
    </source>
</evidence>
<dbReference type="EMBL" id="JAOPJF010000045">
    <property type="protein sequence ID" value="KAK1142920.1"/>
    <property type="molecule type" value="Genomic_DNA"/>
</dbReference>
<organism evidence="1 2">
    <name type="scientific">Aspergillus melleus</name>
    <dbReference type="NCBI Taxonomy" id="138277"/>
    <lineage>
        <taxon>Eukaryota</taxon>
        <taxon>Fungi</taxon>
        <taxon>Dikarya</taxon>
        <taxon>Ascomycota</taxon>
        <taxon>Pezizomycotina</taxon>
        <taxon>Eurotiomycetes</taxon>
        <taxon>Eurotiomycetidae</taxon>
        <taxon>Eurotiales</taxon>
        <taxon>Aspergillaceae</taxon>
        <taxon>Aspergillus</taxon>
        <taxon>Aspergillus subgen. Circumdati</taxon>
    </lineage>
</organism>
<proteinExistence type="predicted"/>
<keyword evidence="2" id="KW-1185">Reference proteome</keyword>
<accession>A0ACC3AY50</accession>
<name>A0ACC3AY50_9EURO</name>
<evidence type="ECO:0000313" key="1">
    <source>
        <dbReference type="EMBL" id="KAK1142920.1"/>
    </source>
</evidence>